<gene>
    <name evidence="3" type="ORF">LUZ62_063687</name>
</gene>
<dbReference type="PANTHER" id="PTHR31170">
    <property type="entry name" value="BNAC04G53230D PROTEIN"/>
    <property type="match status" value="1"/>
</dbReference>
<name>A0AAV8EIL6_9POAL</name>
<dbReference type="InterPro" id="IPR004158">
    <property type="entry name" value="DUF247_pln"/>
</dbReference>
<feature type="transmembrane region" description="Helical" evidence="2">
    <location>
        <begin position="469"/>
        <end position="493"/>
    </location>
</feature>
<keyword evidence="2" id="KW-0812">Transmembrane</keyword>
<organism evidence="3 4">
    <name type="scientific">Rhynchospora pubera</name>
    <dbReference type="NCBI Taxonomy" id="906938"/>
    <lineage>
        <taxon>Eukaryota</taxon>
        <taxon>Viridiplantae</taxon>
        <taxon>Streptophyta</taxon>
        <taxon>Embryophyta</taxon>
        <taxon>Tracheophyta</taxon>
        <taxon>Spermatophyta</taxon>
        <taxon>Magnoliopsida</taxon>
        <taxon>Liliopsida</taxon>
        <taxon>Poales</taxon>
        <taxon>Cyperaceae</taxon>
        <taxon>Cyperoideae</taxon>
        <taxon>Rhynchosporeae</taxon>
        <taxon>Rhynchospora</taxon>
    </lineage>
</organism>
<dbReference type="AlphaFoldDB" id="A0AAV8EIL6"/>
<comment type="caution">
    <text evidence="3">The sequence shown here is derived from an EMBL/GenBank/DDBJ whole genome shotgun (WGS) entry which is preliminary data.</text>
</comment>
<dbReference type="EMBL" id="JAMFTS010000003">
    <property type="protein sequence ID" value="KAJ4779430.1"/>
    <property type="molecule type" value="Genomic_DNA"/>
</dbReference>
<keyword evidence="2" id="KW-1133">Transmembrane helix</keyword>
<accession>A0AAV8EIL6</accession>
<dbReference type="PANTHER" id="PTHR31170:SF18">
    <property type="entry name" value="(WILD MALAYSIAN BANANA) HYPOTHETICAL PROTEIN"/>
    <property type="match status" value="1"/>
</dbReference>
<proteinExistence type="predicted"/>
<feature type="compositionally biased region" description="Basic and acidic residues" evidence="1">
    <location>
        <begin position="13"/>
        <end position="30"/>
    </location>
</feature>
<feature type="region of interest" description="Disordered" evidence="1">
    <location>
        <begin position="1"/>
        <end position="45"/>
    </location>
</feature>
<evidence type="ECO:0000256" key="2">
    <source>
        <dbReference type="SAM" id="Phobius"/>
    </source>
</evidence>
<keyword evidence="4" id="KW-1185">Reference proteome</keyword>
<evidence type="ECO:0000313" key="4">
    <source>
        <dbReference type="Proteomes" id="UP001140206"/>
    </source>
</evidence>
<keyword evidence="2" id="KW-0472">Membrane</keyword>
<sequence>MFPNNYASMAERYNGDEERMPPVNDPREGSGEAVSSASQEDIRSNENGGSVKIIVKDLLECINKQLDQCPGSNPENNGDDKPYIFRVPEYLHDENKTAYTPKTFSFGPYHHSAQDLPFSESNKLCYIRDANIQKMETILENIWQLKERARSYYSENINMEDKNFVLVLFGDACCLLKAFGALPVTNGIADTETEQRAETSVDIDNSVKVVTRCPAKDVRVVIELTRDLVLLENQVPFFILKKVFEVECPAKEETYVLEKAVEYVRCILGFLSPEMMVPHVDTLAQIKVHHFLHLCHIYISPKQNISETNEEAQIHWRRAVEYREAGVRLKKKKLRHEYSLLDIEFKNGMLLIPCLVIDEKVDFIFRNLLAFEQCTGIANHVTAYITFMSHLVNKPEDVALLCKKGIIANYIGGEEDVTRLFINLSRPLSFDPNNGDYYLKSLSIKLEKSCKNRVSEWMAWLRHNYNHPWLILGALFVLLSAFSTVVQLVKYFISKGKSG</sequence>
<dbReference type="Proteomes" id="UP001140206">
    <property type="component" value="Chromosome 3"/>
</dbReference>
<protein>
    <submittedName>
        <fullName evidence="3">Uncharacterized protein</fullName>
    </submittedName>
</protein>
<evidence type="ECO:0000313" key="3">
    <source>
        <dbReference type="EMBL" id="KAJ4779430.1"/>
    </source>
</evidence>
<evidence type="ECO:0000256" key="1">
    <source>
        <dbReference type="SAM" id="MobiDB-lite"/>
    </source>
</evidence>
<reference evidence="3" key="1">
    <citation type="submission" date="2022-08" db="EMBL/GenBank/DDBJ databases">
        <authorList>
            <person name="Marques A."/>
        </authorList>
    </citation>
    <scope>NUCLEOTIDE SEQUENCE</scope>
    <source>
        <strain evidence="3">RhyPub2mFocal</strain>
        <tissue evidence="3">Leaves</tissue>
    </source>
</reference>
<dbReference type="Pfam" id="PF03140">
    <property type="entry name" value="DUF247"/>
    <property type="match status" value="1"/>
</dbReference>